<dbReference type="PANTHER" id="PTHR31760:SF0">
    <property type="entry name" value="S-ADENOSYL-L-METHIONINE-DEPENDENT METHYLTRANSFERASES SUPERFAMILY PROTEIN"/>
    <property type="match status" value="1"/>
</dbReference>
<evidence type="ECO:0000313" key="7">
    <source>
        <dbReference type="EMBL" id="MBO8455880.1"/>
    </source>
</evidence>
<feature type="binding site" evidence="6">
    <location>
        <position position="97"/>
    </location>
    <ligand>
        <name>S-adenosyl-L-methionine</name>
        <dbReference type="ChEBI" id="CHEBI:59789"/>
    </ligand>
</feature>
<keyword evidence="5 6" id="KW-0949">S-adenosyl-L-methionine</keyword>
<keyword evidence="3 6" id="KW-0489">Methyltransferase</keyword>
<sequence length="232" mass="25928">MDYTAFENTAKALFPEITAEQLDRFRALDGLYRDWNSKINVISRKDIDSLYLHHVLHSLAIALYIREQMPELYKTLTAQPGPAPAATFLDLGTGGGFPGIPLAIMFPSAHFTLCDSIGKKILVAKEVAAACGLANTETVNARAETLPGQYDWIVSRAVTSLDKFMPWVKGRYRNGIFYLKGGDVVEEIALTMGRFNLPKGSVHVWKIDEAIEDPYFEGKLVIFIESIKNREK</sequence>
<dbReference type="InterPro" id="IPR003682">
    <property type="entry name" value="rRNA_ssu_MeTfrase_G"/>
</dbReference>
<dbReference type="GO" id="GO:0005829">
    <property type="term" value="C:cytosol"/>
    <property type="evidence" value="ECO:0007669"/>
    <property type="project" value="TreeGrafter"/>
</dbReference>
<gene>
    <name evidence="6 7" type="primary">rsmG</name>
    <name evidence="7" type="ORF">IAC08_05705</name>
</gene>
<comment type="similarity">
    <text evidence="6">Belongs to the methyltransferase superfamily. RNA methyltransferase RsmG family.</text>
</comment>
<dbReference type="CDD" id="cd02440">
    <property type="entry name" value="AdoMet_MTases"/>
    <property type="match status" value="1"/>
</dbReference>
<dbReference type="AlphaFoldDB" id="A0A9D9HL65"/>
<reference evidence="7" key="2">
    <citation type="journal article" date="2021" name="PeerJ">
        <title>Extensive microbial diversity within the chicken gut microbiome revealed by metagenomics and culture.</title>
        <authorList>
            <person name="Gilroy R."/>
            <person name="Ravi A."/>
            <person name="Getino M."/>
            <person name="Pursley I."/>
            <person name="Horton D.L."/>
            <person name="Alikhan N.F."/>
            <person name="Baker D."/>
            <person name="Gharbi K."/>
            <person name="Hall N."/>
            <person name="Watson M."/>
            <person name="Adriaenssens E.M."/>
            <person name="Foster-Nyarko E."/>
            <person name="Jarju S."/>
            <person name="Secka A."/>
            <person name="Antonio M."/>
            <person name="Oren A."/>
            <person name="Chaudhuri R.R."/>
            <person name="La Ragione R."/>
            <person name="Hildebrand F."/>
            <person name="Pallen M.J."/>
        </authorList>
    </citation>
    <scope>NUCLEOTIDE SEQUENCE</scope>
    <source>
        <strain evidence="7">B1-3475</strain>
    </source>
</reference>
<dbReference type="PANTHER" id="PTHR31760">
    <property type="entry name" value="S-ADENOSYL-L-METHIONINE-DEPENDENT METHYLTRANSFERASES SUPERFAMILY PROTEIN"/>
    <property type="match status" value="1"/>
</dbReference>
<feature type="binding site" evidence="6">
    <location>
        <position position="156"/>
    </location>
    <ligand>
        <name>S-adenosyl-L-methionine</name>
        <dbReference type="ChEBI" id="CHEBI:59789"/>
    </ligand>
</feature>
<evidence type="ECO:0000256" key="1">
    <source>
        <dbReference type="ARBA" id="ARBA00022490"/>
    </source>
</evidence>
<evidence type="ECO:0000256" key="3">
    <source>
        <dbReference type="ARBA" id="ARBA00022603"/>
    </source>
</evidence>
<dbReference type="Proteomes" id="UP000823617">
    <property type="component" value="Unassembled WGS sequence"/>
</dbReference>
<feature type="binding site" evidence="6">
    <location>
        <position position="92"/>
    </location>
    <ligand>
        <name>S-adenosyl-L-methionine</name>
        <dbReference type="ChEBI" id="CHEBI:59789"/>
    </ligand>
</feature>
<dbReference type="GO" id="GO:0070043">
    <property type="term" value="F:rRNA (guanine-N7-)-methyltransferase activity"/>
    <property type="evidence" value="ECO:0007669"/>
    <property type="project" value="UniProtKB-UniRule"/>
</dbReference>
<organism evidence="7 8">
    <name type="scientific">Candidatus Cryptobacteroides intestinigallinarum</name>
    <dbReference type="NCBI Taxonomy" id="2840767"/>
    <lineage>
        <taxon>Bacteria</taxon>
        <taxon>Pseudomonadati</taxon>
        <taxon>Bacteroidota</taxon>
        <taxon>Bacteroidia</taxon>
        <taxon>Bacteroidales</taxon>
        <taxon>Candidatus Cryptobacteroides</taxon>
    </lineage>
</organism>
<evidence type="ECO:0000313" key="8">
    <source>
        <dbReference type="Proteomes" id="UP000823617"/>
    </source>
</evidence>
<protein>
    <recommendedName>
        <fullName evidence="6">Ribosomal RNA small subunit methyltransferase G</fullName>
        <ecNumber evidence="6">2.1.1.-</ecNumber>
    </recommendedName>
    <alternativeName>
        <fullName evidence="6">16S rRNA 7-methylguanosine methyltransferase</fullName>
        <shortName evidence="6">16S rRNA m7G methyltransferase</shortName>
    </alternativeName>
</protein>
<dbReference type="Gene3D" id="3.40.50.150">
    <property type="entry name" value="Vaccinia Virus protein VP39"/>
    <property type="match status" value="1"/>
</dbReference>
<proteinExistence type="inferred from homology"/>
<evidence type="ECO:0000256" key="5">
    <source>
        <dbReference type="ARBA" id="ARBA00022691"/>
    </source>
</evidence>
<keyword evidence="2 6" id="KW-0698">rRNA processing</keyword>
<dbReference type="HAMAP" id="MF_00074">
    <property type="entry name" value="16SrRNA_methyltr_G"/>
    <property type="match status" value="1"/>
</dbReference>
<accession>A0A9D9HL65</accession>
<evidence type="ECO:0000256" key="2">
    <source>
        <dbReference type="ARBA" id="ARBA00022552"/>
    </source>
</evidence>
<dbReference type="InterPro" id="IPR029063">
    <property type="entry name" value="SAM-dependent_MTases_sf"/>
</dbReference>
<feature type="binding site" evidence="6">
    <location>
        <begin position="143"/>
        <end position="144"/>
    </location>
    <ligand>
        <name>S-adenosyl-L-methionine</name>
        <dbReference type="ChEBI" id="CHEBI:59789"/>
    </ligand>
</feature>
<dbReference type="EMBL" id="JADIMK010000061">
    <property type="protein sequence ID" value="MBO8455880.1"/>
    <property type="molecule type" value="Genomic_DNA"/>
</dbReference>
<keyword evidence="4 6" id="KW-0808">Transferase</keyword>
<comment type="function">
    <text evidence="6">Specifically methylates the N7 position of a guanine in 16S rRNA.</text>
</comment>
<dbReference type="SUPFAM" id="SSF53335">
    <property type="entry name" value="S-adenosyl-L-methionine-dependent methyltransferases"/>
    <property type="match status" value="1"/>
</dbReference>
<comment type="subcellular location">
    <subcellularLocation>
        <location evidence="6">Cytoplasm</location>
    </subcellularLocation>
</comment>
<comment type="caution">
    <text evidence="6">Lacks conserved residue(s) required for the propagation of feature annotation.</text>
</comment>
<comment type="caution">
    <text evidence="7">The sequence shown here is derived from an EMBL/GenBank/DDBJ whole genome shotgun (WGS) entry which is preliminary data.</text>
</comment>
<evidence type="ECO:0000256" key="6">
    <source>
        <dbReference type="HAMAP-Rule" id="MF_00074"/>
    </source>
</evidence>
<dbReference type="Pfam" id="PF02527">
    <property type="entry name" value="GidB"/>
    <property type="match status" value="1"/>
</dbReference>
<dbReference type="EC" id="2.1.1.-" evidence="6"/>
<dbReference type="NCBIfam" id="TIGR00138">
    <property type="entry name" value="rsmG_gidB"/>
    <property type="match status" value="1"/>
</dbReference>
<keyword evidence="1 6" id="KW-0963">Cytoplasm</keyword>
<name>A0A9D9HL65_9BACT</name>
<reference evidence="7" key="1">
    <citation type="submission" date="2020-10" db="EMBL/GenBank/DDBJ databases">
        <authorList>
            <person name="Gilroy R."/>
        </authorList>
    </citation>
    <scope>NUCLEOTIDE SEQUENCE</scope>
    <source>
        <strain evidence="7">B1-3475</strain>
    </source>
</reference>
<evidence type="ECO:0000256" key="4">
    <source>
        <dbReference type="ARBA" id="ARBA00022679"/>
    </source>
</evidence>